<organism evidence="2 3">
    <name type="scientific">Eumeta variegata</name>
    <name type="common">Bagworm moth</name>
    <name type="synonym">Eumeta japonica</name>
    <dbReference type="NCBI Taxonomy" id="151549"/>
    <lineage>
        <taxon>Eukaryota</taxon>
        <taxon>Metazoa</taxon>
        <taxon>Ecdysozoa</taxon>
        <taxon>Arthropoda</taxon>
        <taxon>Hexapoda</taxon>
        <taxon>Insecta</taxon>
        <taxon>Pterygota</taxon>
        <taxon>Neoptera</taxon>
        <taxon>Endopterygota</taxon>
        <taxon>Lepidoptera</taxon>
        <taxon>Glossata</taxon>
        <taxon>Ditrysia</taxon>
        <taxon>Tineoidea</taxon>
        <taxon>Psychidae</taxon>
        <taxon>Oiketicinae</taxon>
        <taxon>Eumeta</taxon>
    </lineage>
</organism>
<comment type="caution">
    <text evidence="2">The sequence shown here is derived from an EMBL/GenBank/DDBJ whole genome shotgun (WGS) entry which is preliminary data.</text>
</comment>
<evidence type="ECO:0000313" key="2">
    <source>
        <dbReference type="EMBL" id="GBP63809.1"/>
    </source>
</evidence>
<dbReference type="EMBL" id="BGZK01000880">
    <property type="protein sequence ID" value="GBP63809.1"/>
    <property type="molecule type" value="Genomic_DNA"/>
</dbReference>
<sequence>MSCTWTLEKPSARERLLILHHRPRRPYYKSPALDARTIWDSNVYNSETNGSPNETSARGAPADAARGTGLRAANKHRSYSSPSSRMRRFSRECNGTRATLKNRIVVNRDSASARVRHDTAPTPCGACAPAGACERLRTTSTPRPAPSHSPYEF</sequence>
<gene>
    <name evidence="2" type="ORF">EVAR_44911_1</name>
</gene>
<keyword evidence="3" id="KW-1185">Reference proteome</keyword>
<dbReference type="Proteomes" id="UP000299102">
    <property type="component" value="Unassembled WGS sequence"/>
</dbReference>
<proteinExistence type="predicted"/>
<dbReference type="AlphaFoldDB" id="A0A4C1XNM3"/>
<reference evidence="2 3" key="1">
    <citation type="journal article" date="2019" name="Commun. Biol.">
        <title>The bagworm genome reveals a unique fibroin gene that provides high tensile strength.</title>
        <authorList>
            <person name="Kono N."/>
            <person name="Nakamura H."/>
            <person name="Ohtoshi R."/>
            <person name="Tomita M."/>
            <person name="Numata K."/>
            <person name="Arakawa K."/>
        </authorList>
    </citation>
    <scope>NUCLEOTIDE SEQUENCE [LARGE SCALE GENOMIC DNA]</scope>
</reference>
<feature type="region of interest" description="Disordered" evidence="1">
    <location>
        <begin position="46"/>
        <end position="90"/>
    </location>
</feature>
<name>A0A4C1XNM3_EUMVA</name>
<evidence type="ECO:0000313" key="3">
    <source>
        <dbReference type="Proteomes" id="UP000299102"/>
    </source>
</evidence>
<accession>A0A4C1XNM3</accession>
<evidence type="ECO:0000256" key="1">
    <source>
        <dbReference type="SAM" id="MobiDB-lite"/>
    </source>
</evidence>
<feature type="compositionally biased region" description="Polar residues" evidence="1">
    <location>
        <begin position="46"/>
        <end position="56"/>
    </location>
</feature>
<protein>
    <submittedName>
        <fullName evidence="2">Uncharacterized protein</fullName>
    </submittedName>
</protein>